<dbReference type="AlphaFoldDB" id="A0A8H7K7S7"/>
<comment type="caution">
    <text evidence="1">The sequence shown here is derived from an EMBL/GenBank/DDBJ whole genome shotgun (WGS) entry which is preliminary data.</text>
</comment>
<reference evidence="1" key="1">
    <citation type="submission" date="2020-10" db="EMBL/GenBank/DDBJ databases">
        <title>High-Quality Genome Resource of Clonostachys rosea strain S41 by Oxford Nanopore Long-Read Sequencing.</title>
        <authorList>
            <person name="Wang H."/>
        </authorList>
    </citation>
    <scope>NUCLEOTIDE SEQUENCE</scope>
    <source>
        <strain evidence="1">S41</strain>
    </source>
</reference>
<name>A0A8H7K7S7_BIOOC</name>
<evidence type="ECO:0000313" key="1">
    <source>
        <dbReference type="EMBL" id="KAF9743652.1"/>
    </source>
</evidence>
<dbReference type="EMBL" id="JADCTT010000016">
    <property type="protein sequence ID" value="KAF9743652.1"/>
    <property type="molecule type" value="Genomic_DNA"/>
</dbReference>
<protein>
    <submittedName>
        <fullName evidence="1">Uncharacterized protein</fullName>
    </submittedName>
</protein>
<evidence type="ECO:0000313" key="2">
    <source>
        <dbReference type="Proteomes" id="UP000616885"/>
    </source>
</evidence>
<accession>A0A8H7K7S7</accession>
<dbReference type="Proteomes" id="UP000616885">
    <property type="component" value="Unassembled WGS sequence"/>
</dbReference>
<organism evidence="1 2">
    <name type="scientific">Bionectria ochroleuca</name>
    <name type="common">Gliocladium roseum</name>
    <dbReference type="NCBI Taxonomy" id="29856"/>
    <lineage>
        <taxon>Eukaryota</taxon>
        <taxon>Fungi</taxon>
        <taxon>Dikarya</taxon>
        <taxon>Ascomycota</taxon>
        <taxon>Pezizomycotina</taxon>
        <taxon>Sordariomycetes</taxon>
        <taxon>Hypocreomycetidae</taxon>
        <taxon>Hypocreales</taxon>
        <taxon>Bionectriaceae</taxon>
        <taxon>Clonostachys</taxon>
    </lineage>
</organism>
<sequence length="163" mass="18890">MLSCINLRHGQTLAKDWWLSAMLVIYTIHSIHEIRGRLHERIRCRHIWPGKPTSSFRARDRMQPSVSGYFSQSSSLVLYPSCKYDPRSRDTAPFEGRTEKHGDGSVHHRGFSLPRHLRCRSLLFRKSCRVKQTDWVGLGRDDDLMLACLVLLLTETILAHNVH</sequence>
<proteinExistence type="predicted"/>
<gene>
    <name evidence="1" type="ORF">IM811_005992</name>
</gene>